<keyword evidence="3" id="KW-0328">Glycosyltransferase</keyword>
<proteinExistence type="predicted"/>
<dbReference type="Gene3D" id="3.40.50.2000">
    <property type="entry name" value="Glycogen Phosphorylase B"/>
    <property type="match status" value="2"/>
</dbReference>
<sequence length="375" mass="42176">MNTKSRLKVWVMSYEFQPNIRGGLGVAATHLSKALSKAGVKVTVLCSGSSNRLSVSHPSVNLRVLRFPRNSRYYNRFKKEFKASSVMRAVSSKGYIRPDFVHVHSTDFADTANKAKARFKAPIIYSCHSLASHGIKSTSGKNQTKLFRIAKKIIVPSKYQVRAIKKRYPRMGIRSAVVIPHGVKPIFKKKKGTPKNLLYVGRLISSKGLEPLIRAIALLSRNHSHVRLTIVGSGEPSYQRKLRTLSRRVGAANRIRWVKKRPYAAVQRMYASYGAVIIPSKSESFCLVALEAMANGVPLISTLSGGLKEFVNKQNAQIIRSVDHASIAKAIKSFWKHPALSRKRIIRARSTAARFRWPAIARKYKSLFRKLKRRT</sequence>
<dbReference type="Proteomes" id="UP001595755">
    <property type="component" value="Unassembled WGS sequence"/>
</dbReference>
<dbReference type="SUPFAM" id="SSF53756">
    <property type="entry name" value="UDP-Glycosyltransferase/glycogen phosphorylase"/>
    <property type="match status" value="1"/>
</dbReference>
<accession>A0ABV8SIL0</accession>
<evidence type="ECO:0000313" key="4">
    <source>
        <dbReference type="Proteomes" id="UP001595755"/>
    </source>
</evidence>
<keyword evidence="4" id="KW-1185">Reference proteome</keyword>
<comment type="caution">
    <text evidence="3">The sequence shown here is derived from an EMBL/GenBank/DDBJ whole genome shotgun (WGS) entry which is preliminary data.</text>
</comment>
<dbReference type="EC" id="2.4.-.-" evidence="3"/>
<gene>
    <name evidence="3" type="ORF">ACFO1S_28855</name>
</gene>
<organism evidence="3 4">
    <name type="scientific">Cohnella boryungensis</name>
    <dbReference type="NCBI Taxonomy" id="768479"/>
    <lineage>
        <taxon>Bacteria</taxon>
        <taxon>Bacillati</taxon>
        <taxon>Bacillota</taxon>
        <taxon>Bacilli</taxon>
        <taxon>Bacillales</taxon>
        <taxon>Paenibacillaceae</taxon>
        <taxon>Cohnella</taxon>
    </lineage>
</organism>
<dbReference type="GO" id="GO:0016757">
    <property type="term" value="F:glycosyltransferase activity"/>
    <property type="evidence" value="ECO:0007669"/>
    <property type="project" value="UniProtKB-KW"/>
</dbReference>
<name>A0ABV8SIL0_9BACL</name>
<dbReference type="Pfam" id="PF13439">
    <property type="entry name" value="Glyco_transf_4"/>
    <property type="match status" value="1"/>
</dbReference>
<dbReference type="InterPro" id="IPR028098">
    <property type="entry name" value="Glyco_trans_4-like_N"/>
</dbReference>
<dbReference type="EMBL" id="JBHSED010000074">
    <property type="protein sequence ID" value="MFC4307444.1"/>
    <property type="molecule type" value="Genomic_DNA"/>
</dbReference>
<dbReference type="PANTHER" id="PTHR12526">
    <property type="entry name" value="GLYCOSYLTRANSFERASE"/>
    <property type="match status" value="1"/>
</dbReference>
<keyword evidence="3" id="KW-0808">Transferase</keyword>
<dbReference type="Pfam" id="PF00534">
    <property type="entry name" value="Glycos_transf_1"/>
    <property type="match status" value="1"/>
</dbReference>
<feature type="domain" description="Glycosyltransferase subfamily 4-like N-terminal" evidence="2">
    <location>
        <begin position="22"/>
        <end position="184"/>
    </location>
</feature>
<dbReference type="CDD" id="cd03801">
    <property type="entry name" value="GT4_PimA-like"/>
    <property type="match status" value="1"/>
</dbReference>
<evidence type="ECO:0000259" key="1">
    <source>
        <dbReference type="Pfam" id="PF00534"/>
    </source>
</evidence>
<dbReference type="RefSeq" id="WP_204603164.1">
    <property type="nucleotide sequence ID" value="NZ_JBHSED010000074.1"/>
</dbReference>
<feature type="domain" description="Glycosyl transferase family 1" evidence="1">
    <location>
        <begin position="189"/>
        <end position="349"/>
    </location>
</feature>
<protein>
    <submittedName>
        <fullName evidence="3">Glycosyltransferase family 4 protein</fullName>
        <ecNumber evidence="3">2.4.-.-</ecNumber>
    </submittedName>
</protein>
<dbReference type="PANTHER" id="PTHR12526:SF638">
    <property type="entry name" value="SPORE COAT PROTEIN SA"/>
    <property type="match status" value="1"/>
</dbReference>
<evidence type="ECO:0000259" key="2">
    <source>
        <dbReference type="Pfam" id="PF13439"/>
    </source>
</evidence>
<reference evidence="4" key="1">
    <citation type="journal article" date="2019" name="Int. J. Syst. Evol. Microbiol.">
        <title>The Global Catalogue of Microorganisms (GCM) 10K type strain sequencing project: providing services to taxonomists for standard genome sequencing and annotation.</title>
        <authorList>
            <consortium name="The Broad Institute Genomics Platform"/>
            <consortium name="The Broad Institute Genome Sequencing Center for Infectious Disease"/>
            <person name="Wu L."/>
            <person name="Ma J."/>
        </authorList>
    </citation>
    <scope>NUCLEOTIDE SEQUENCE [LARGE SCALE GENOMIC DNA]</scope>
    <source>
        <strain evidence="4">CGMCC 4.1641</strain>
    </source>
</reference>
<dbReference type="InterPro" id="IPR001296">
    <property type="entry name" value="Glyco_trans_1"/>
</dbReference>
<evidence type="ECO:0000313" key="3">
    <source>
        <dbReference type="EMBL" id="MFC4307444.1"/>
    </source>
</evidence>